<evidence type="ECO:0000256" key="11">
    <source>
        <dbReference type="SAM" id="SignalP"/>
    </source>
</evidence>
<evidence type="ECO:0000256" key="5">
    <source>
        <dbReference type="ARBA" id="ARBA00022723"/>
    </source>
</evidence>
<dbReference type="InterPro" id="IPR036396">
    <property type="entry name" value="Cyt_P450_sf"/>
</dbReference>
<feature type="chain" id="PRO_5035909748" evidence="11">
    <location>
        <begin position="24"/>
        <end position="503"/>
    </location>
</feature>
<dbReference type="PRINTS" id="PR00385">
    <property type="entry name" value="P450"/>
</dbReference>
<evidence type="ECO:0000256" key="2">
    <source>
        <dbReference type="ARBA" id="ARBA00003690"/>
    </source>
</evidence>
<evidence type="ECO:0000313" key="12">
    <source>
        <dbReference type="EMBL" id="CAH2235551.1"/>
    </source>
</evidence>
<feature type="signal peptide" evidence="11">
    <location>
        <begin position="1"/>
        <end position="23"/>
    </location>
</feature>
<dbReference type="GO" id="GO:0016705">
    <property type="term" value="F:oxidoreductase activity, acting on paired donors, with incorporation or reduction of molecular oxygen"/>
    <property type="evidence" value="ECO:0007669"/>
    <property type="project" value="InterPro"/>
</dbReference>
<evidence type="ECO:0000256" key="3">
    <source>
        <dbReference type="ARBA" id="ARBA00010617"/>
    </source>
</evidence>
<accession>A0A8S4RH27</accession>
<keyword evidence="13" id="KW-1185">Reference proteome</keyword>
<dbReference type="InterPro" id="IPR002401">
    <property type="entry name" value="Cyt_P450_E_grp-I"/>
</dbReference>
<organism evidence="12 13">
    <name type="scientific">Pararge aegeria aegeria</name>
    <dbReference type="NCBI Taxonomy" id="348720"/>
    <lineage>
        <taxon>Eukaryota</taxon>
        <taxon>Metazoa</taxon>
        <taxon>Ecdysozoa</taxon>
        <taxon>Arthropoda</taxon>
        <taxon>Hexapoda</taxon>
        <taxon>Insecta</taxon>
        <taxon>Pterygota</taxon>
        <taxon>Neoptera</taxon>
        <taxon>Endopterygota</taxon>
        <taxon>Lepidoptera</taxon>
        <taxon>Glossata</taxon>
        <taxon>Ditrysia</taxon>
        <taxon>Papilionoidea</taxon>
        <taxon>Nymphalidae</taxon>
        <taxon>Satyrinae</taxon>
        <taxon>Satyrini</taxon>
        <taxon>Parargina</taxon>
        <taxon>Pararge</taxon>
    </lineage>
</organism>
<evidence type="ECO:0000256" key="4">
    <source>
        <dbReference type="ARBA" id="ARBA00022617"/>
    </source>
</evidence>
<keyword evidence="11" id="KW-0732">Signal</keyword>
<dbReference type="SUPFAM" id="SSF48264">
    <property type="entry name" value="Cytochrome P450"/>
    <property type="match status" value="1"/>
</dbReference>
<evidence type="ECO:0000256" key="10">
    <source>
        <dbReference type="RuleBase" id="RU000461"/>
    </source>
</evidence>
<evidence type="ECO:0000256" key="1">
    <source>
        <dbReference type="ARBA" id="ARBA00001971"/>
    </source>
</evidence>
<dbReference type="CDD" id="cd20628">
    <property type="entry name" value="CYP4"/>
    <property type="match status" value="1"/>
</dbReference>
<proteinExistence type="inferred from homology"/>
<evidence type="ECO:0000256" key="6">
    <source>
        <dbReference type="ARBA" id="ARBA00023002"/>
    </source>
</evidence>
<dbReference type="PRINTS" id="PR00463">
    <property type="entry name" value="EP450I"/>
</dbReference>
<feature type="binding site" description="axial binding residue" evidence="9">
    <location>
        <position position="447"/>
    </location>
    <ligand>
        <name>heme</name>
        <dbReference type="ChEBI" id="CHEBI:30413"/>
    </ligand>
    <ligandPart>
        <name>Fe</name>
        <dbReference type="ChEBI" id="CHEBI:18248"/>
    </ligandPart>
</feature>
<dbReference type="Gene3D" id="1.10.630.10">
    <property type="entry name" value="Cytochrome P450"/>
    <property type="match status" value="1"/>
</dbReference>
<evidence type="ECO:0000313" key="13">
    <source>
        <dbReference type="Proteomes" id="UP000838756"/>
    </source>
</evidence>
<evidence type="ECO:0000256" key="8">
    <source>
        <dbReference type="ARBA" id="ARBA00023033"/>
    </source>
</evidence>
<dbReference type="PANTHER" id="PTHR24291">
    <property type="entry name" value="CYTOCHROME P450 FAMILY 4"/>
    <property type="match status" value="1"/>
</dbReference>
<dbReference type="GO" id="GO:0004497">
    <property type="term" value="F:monooxygenase activity"/>
    <property type="evidence" value="ECO:0007669"/>
    <property type="project" value="UniProtKB-KW"/>
</dbReference>
<comment type="caution">
    <text evidence="12">The sequence shown here is derived from an EMBL/GenBank/DDBJ whole genome shotgun (WGS) entry which is preliminary data.</text>
</comment>
<comment type="similarity">
    <text evidence="3 10">Belongs to the cytochrome P450 family.</text>
</comment>
<name>A0A8S4RH27_9NEOP</name>
<keyword evidence="7 9" id="KW-0408">Iron</keyword>
<keyword evidence="5 9" id="KW-0479">Metal-binding</keyword>
<evidence type="ECO:0000256" key="7">
    <source>
        <dbReference type="ARBA" id="ARBA00023004"/>
    </source>
</evidence>
<dbReference type="OrthoDB" id="1470350at2759"/>
<dbReference type="PROSITE" id="PS00086">
    <property type="entry name" value="CYTOCHROME_P450"/>
    <property type="match status" value="1"/>
</dbReference>
<dbReference type="EMBL" id="CAKXAJ010025135">
    <property type="protein sequence ID" value="CAH2235551.1"/>
    <property type="molecule type" value="Genomic_DNA"/>
</dbReference>
<dbReference type="InterPro" id="IPR050196">
    <property type="entry name" value="Cytochrome_P450_Monoox"/>
</dbReference>
<gene>
    <name evidence="12" type="primary">jg23976</name>
    <name evidence="12" type="ORF">PAEG_LOCUS13184</name>
</gene>
<keyword evidence="8 10" id="KW-0503">Monooxygenase</keyword>
<comment type="function">
    <text evidence="2">May be involved in the metabolism of insect hormones and in the breakdown of synthetic insecticides.</text>
</comment>
<dbReference type="InterPro" id="IPR001128">
    <property type="entry name" value="Cyt_P450"/>
</dbReference>
<keyword evidence="4 9" id="KW-0349">Heme</keyword>
<dbReference type="PANTHER" id="PTHR24291:SF105">
    <property type="entry name" value="CYTOCHROME P450 4P1-RELATED"/>
    <property type="match status" value="1"/>
</dbReference>
<dbReference type="Pfam" id="PF00067">
    <property type="entry name" value="p450"/>
    <property type="match status" value="1"/>
</dbReference>
<keyword evidence="6 10" id="KW-0560">Oxidoreductase</keyword>
<evidence type="ECO:0000256" key="9">
    <source>
        <dbReference type="PIRSR" id="PIRSR602401-1"/>
    </source>
</evidence>
<dbReference type="GO" id="GO:0005506">
    <property type="term" value="F:iron ion binding"/>
    <property type="evidence" value="ECO:0007669"/>
    <property type="project" value="InterPro"/>
</dbReference>
<sequence length="503" mass="58581">MWTFVCVALIISLLLYNILLSSSSKNKELNGIPGPKGMFIFRNAFDFFMSSESVFSYCRYLTGKHKRMCQLNLINKQIVLLYHPEDVEALINSTKHNDKGYLYAFLRPWLNDGLLLSSGKKWHQRRKILTPAFHFKILRQFNEVLIDKSAKFVDNLQSEVNRSKTNIYSFLTDFTINSICETAMGTVLDQESSSVSRCYKDAIHELGTHLFYRTSRVWLHPEPVFNLSQVGRVHNRTLDLITSLRECVIKQRRQDGYFNDLYKTTMTESDDDFFINGKKRFAMLDLLLNAEQQGTIDSEGINEEVDTFMFEGHDTTATGLQFAFMLLANYPDAQDRILEEYFTILNSSNRRPTLSDLSELKYLEACIKESLRLYPPVYFIERKSDFPLKLGVLERPPPGSITILIFDLHRRADQFIEPLEFRPERFMKEPTWHPFSYLPFSAGPRNCIGQKFAMMEMKLAITAVLSKYRLLPVTRPQDLVFKVDIVLRTKDPVYVKLEERKKT</sequence>
<dbReference type="AlphaFoldDB" id="A0A8S4RH27"/>
<dbReference type="Proteomes" id="UP000838756">
    <property type="component" value="Unassembled WGS sequence"/>
</dbReference>
<reference evidence="12" key="1">
    <citation type="submission" date="2022-03" db="EMBL/GenBank/DDBJ databases">
        <authorList>
            <person name="Lindestad O."/>
        </authorList>
    </citation>
    <scope>NUCLEOTIDE SEQUENCE</scope>
</reference>
<comment type="cofactor">
    <cofactor evidence="1 9">
        <name>heme</name>
        <dbReference type="ChEBI" id="CHEBI:30413"/>
    </cofactor>
</comment>
<dbReference type="GO" id="GO:0020037">
    <property type="term" value="F:heme binding"/>
    <property type="evidence" value="ECO:0007669"/>
    <property type="project" value="InterPro"/>
</dbReference>
<dbReference type="InterPro" id="IPR017972">
    <property type="entry name" value="Cyt_P450_CS"/>
</dbReference>
<protein>
    <submittedName>
        <fullName evidence="12">Jg23976 protein</fullName>
    </submittedName>
</protein>